<organism evidence="11 12">
    <name type="scientific">Candidatus Magasanikbacteria bacterium RIFCSPHIGHO2_02_FULL_51_14</name>
    <dbReference type="NCBI Taxonomy" id="1798683"/>
    <lineage>
        <taxon>Bacteria</taxon>
        <taxon>Candidatus Magasanikiibacteriota</taxon>
    </lineage>
</organism>
<evidence type="ECO:0000256" key="4">
    <source>
        <dbReference type="ARBA" id="ARBA00022448"/>
    </source>
</evidence>
<proteinExistence type="inferred from homology"/>
<evidence type="ECO:0000256" key="1">
    <source>
        <dbReference type="ARBA" id="ARBA00003456"/>
    </source>
</evidence>
<dbReference type="SUPFAM" id="SSF52943">
    <property type="entry name" value="ATP synthase (F1-ATPase), gamma subunit"/>
    <property type="match status" value="1"/>
</dbReference>
<evidence type="ECO:0000256" key="5">
    <source>
        <dbReference type="ARBA" id="ARBA00022781"/>
    </source>
</evidence>
<dbReference type="CDD" id="cd12151">
    <property type="entry name" value="F1-ATPase_gamma"/>
    <property type="match status" value="1"/>
</dbReference>
<keyword evidence="7 10" id="KW-0472">Membrane</keyword>
<dbReference type="GO" id="GO:0046933">
    <property type="term" value="F:proton-transporting ATP synthase activity, rotational mechanism"/>
    <property type="evidence" value="ECO:0007669"/>
    <property type="project" value="UniProtKB-UniRule"/>
</dbReference>
<evidence type="ECO:0000256" key="6">
    <source>
        <dbReference type="ARBA" id="ARBA00023065"/>
    </source>
</evidence>
<keyword evidence="10" id="KW-1003">Cell membrane</keyword>
<dbReference type="GO" id="GO:0005886">
    <property type="term" value="C:plasma membrane"/>
    <property type="evidence" value="ECO:0007669"/>
    <property type="project" value="UniProtKB-SubCell"/>
</dbReference>
<evidence type="ECO:0000256" key="7">
    <source>
        <dbReference type="ARBA" id="ARBA00023136"/>
    </source>
</evidence>
<comment type="subunit">
    <text evidence="10">F-type ATPases have 2 components, CF(1) - the catalytic core - and CF(0) - the membrane proton channel. CF(1) has five subunits: alpha(3), beta(3), gamma(1), delta(1), epsilon(1). CF(0) has three main subunits: a, b and c.</text>
</comment>
<evidence type="ECO:0000256" key="3">
    <source>
        <dbReference type="ARBA" id="ARBA00007681"/>
    </source>
</evidence>
<evidence type="ECO:0000256" key="2">
    <source>
        <dbReference type="ARBA" id="ARBA00004170"/>
    </source>
</evidence>
<dbReference type="InterPro" id="IPR035968">
    <property type="entry name" value="ATP_synth_F1_ATPase_gsu"/>
</dbReference>
<evidence type="ECO:0000313" key="11">
    <source>
        <dbReference type="EMBL" id="OGH70096.1"/>
    </source>
</evidence>
<reference evidence="11 12" key="1">
    <citation type="journal article" date="2016" name="Nat. Commun.">
        <title>Thousands of microbial genomes shed light on interconnected biogeochemical processes in an aquifer system.</title>
        <authorList>
            <person name="Anantharaman K."/>
            <person name="Brown C.T."/>
            <person name="Hug L.A."/>
            <person name="Sharon I."/>
            <person name="Castelle C.J."/>
            <person name="Probst A.J."/>
            <person name="Thomas B.C."/>
            <person name="Singh A."/>
            <person name="Wilkins M.J."/>
            <person name="Karaoz U."/>
            <person name="Brodie E.L."/>
            <person name="Williams K.H."/>
            <person name="Hubbard S.S."/>
            <person name="Banfield J.F."/>
        </authorList>
    </citation>
    <scope>NUCLEOTIDE SEQUENCE [LARGE SCALE GENOMIC DNA]</scope>
</reference>
<dbReference type="PRINTS" id="PR00126">
    <property type="entry name" value="ATPASEGAMMA"/>
</dbReference>
<evidence type="ECO:0000256" key="10">
    <source>
        <dbReference type="HAMAP-Rule" id="MF_00815"/>
    </source>
</evidence>
<dbReference type="AlphaFoldDB" id="A0A1F6MEN5"/>
<dbReference type="STRING" id="1798683.A3C90_03600"/>
<keyword evidence="9 10" id="KW-0066">ATP synthesis</keyword>
<comment type="subcellular location">
    <subcellularLocation>
        <location evidence="10">Cell membrane</location>
        <topology evidence="10">Peripheral membrane protein</topology>
    </subcellularLocation>
    <subcellularLocation>
        <location evidence="2">Membrane</location>
        <topology evidence="2">Peripheral membrane protein</topology>
    </subcellularLocation>
</comment>
<dbReference type="HAMAP" id="MF_00815">
    <property type="entry name" value="ATP_synth_gamma_bact"/>
    <property type="match status" value="1"/>
</dbReference>
<dbReference type="GO" id="GO:0042777">
    <property type="term" value="P:proton motive force-driven plasma membrane ATP synthesis"/>
    <property type="evidence" value="ECO:0007669"/>
    <property type="project" value="UniProtKB-UniRule"/>
</dbReference>
<dbReference type="GO" id="GO:0005524">
    <property type="term" value="F:ATP binding"/>
    <property type="evidence" value="ECO:0007669"/>
    <property type="project" value="UniProtKB-UniRule"/>
</dbReference>
<evidence type="ECO:0000256" key="8">
    <source>
        <dbReference type="ARBA" id="ARBA00023196"/>
    </source>
</evidence>
<dbReference type="Pfam" id="PF00231">
    <property type="entry name" value="ATP-synt"/>
    <property type="match status" value="1"/>
</dbReference>
<dbReference type="InterPro" id="IPR023632">
    <property type="entry name" value="ATP_synth_F1_gsu_CS"/>
</dbReference>
<comment type="caution">
    <text evidence="11">The sequence shown here is derived from an EMBL/GenBank/DDBJ whole genome shotgun (WGS) entry which is preliminary data.</text>
</comment>
<dbReference type="Proteomes" id="UP000177457">
    <property type="component" value="Unassembled WGS sequence"/>
</dbReference>
<keyword evidence="8 10" id="KW-0139">CF(1)</keyword>
<dbReference type="NCBIfam" id="TIGR01146">
    <property type="entry name" value="ATPsyn_F1gamma"/>
    <property type="match status" value="1"/>
</dbReference>
<protein>
    <recommendedName>
        <fullName evidence="10">ATP synthase gamma chain</fullName>
    </recommendedName>
    <alternativeName>
        <fullName evidence="10">ATP synthase F1 sector gamma subunit</fullName>
    </alternativeName>
    <alternativeName>
        <fullName evidence="10">F-ATPase gamma subunit</fullName>
    </alternativeName>
</protein>
<dbReference type="GO" id="GO:0045259">
    <property type="term" value="C:proton-transporting ATP synthase complex"/>
    <property type="evidence" value="ECO:0007669"/>
    <property type="project" value="UniProtKB-KW"/>
</dbReference>
<gene>
    <name evidence="10" type="primary">atpG</name>
    <name evidence="11" type="ORF">A3C90_03600</name>
</gene>
<name>A0A1F6MEN5_9BACT</name>
<comment type="similarity">
    <text evidence="3 10">Belongs to the ATPase gamma chain family.</text>
</comment>
<dbReference type="InterPro" id="IPR000131">
    <property type="entry name" value="ATP_synth_F1_gsu"/>
</dbReference>
<dbReference type="PANTHER" id="PTHR11693:SF22">
    <property type="entry name" value="ATP SYNTHASE SUBUNIT GAMMA, MITOCHONDRIAL"/>
    <property type="match status" value="1"/>
</dbReference>
<dbReference type="PANTHER" id="PTHR11693">
    <property type="entry name" value="ATP SYNTHASE GAMMA CHAIN"/>
    <property type="match status" value="1"/>
</dbReference>
<keyword evidence="6 10" id="KW-0406">Ion transport</keyword>
<dbReference type="PROSITE" id="PS00153">
    <property type="entry name" value="ATPASE_GAMMA"/>
    <property type="match status" value="1"/>
</dbReference>
<keyword evidence="4 10" id="KW-0813">Transport</keyword>
<dbReference type="EMBL" id="MFQE01000055">
    <property type="protein sequence ID" value="OGH70096.1"/>
    <property type="molecule type" value="Genomic_DNA"/>
</dbReference>
<keyword evidence="5 10" id="KW-0375">Hydrogen ion transport</keyword>
<comment type="function">
    <text evidence="1 10">Produces ATP from ADP in the presence of a proton gradient across the membrane. The gamma chain is believed to be important in regulating ATPase activity and the flow of protons through the CF(0) complex.</text>
</comment>
<dbReference type="Gene3D" id="1.10.287.80">
    <property type="entry name" value="ATP synthase, gamma subunit, helix hairpin domain"/>
    <property type="match status" value="2"/>
</dbReference>
<evidence type="ECO:0000256" key="9">
    <source>
        <dbReference type="ARBA" id="ARBA00023310"/>
    </source>
</evidence>
<sequence length="329" mass="36656">MPVNTKAIKRRIKSVSNTKKITKAMELVSAAKMRRAVEAAINTRMYAQLAWELLVNLSKTQKETLPLLEIRPVKKLLLILITSNRGLCGSFNSNIIKKATRELKDPRTIGRHRTVGGEVVEPAENIVVDVIGVGKKGAVFVKKMGYTMSAAFTDISDKPKASDVLPLTNMAIVGYEKGEYDKVVVGYTYFKSSLVQEAKLRQVLPVSEHDLEKMIIELKPMHGVETKDTRYKIQDTNKEQNEVFTDYLFEPNQSQVLETILPRLVESQIYQSLLESLASEHSARMLAMRNASDAAEEMIDELTLTFNKARQAGITQEISEIVGGAAALA</sequence>
<evidence type="ECO:0000313" key="12">
    <source>
        <dbReference type="Proteomes" id="UP000177457"/>
    </source>
</evidence>
<accession>A0A1F6MEN5</accession>
<dbReference type="Gene3D" id="3.40.1380.10">
    <property type="match status" value="1"/>
</dbReference>